<organism evidence="1 2">
    <name type="scientific">Phocaeicola vulgatus</name>
    <name type="common">Bacteroides vulgatus</name>
    <dbReference type="NCBI Taxonomy" id="821"/>
    <lineage>
        <taxon>Bacteria</taxon>
        <taxon>Pseudomonadati</taxon>
        <taxon>Bacteroidota</taxon>
        <taxon>Bacteroidia</taxon>
        <taxon>Bacteroidales</taxon>
        <taxon>Bacteroidaceae</taxon>
        <taxon>Phocaeicola</taxon>
    </lineage>
</organism>
<dbReference type="RefSeq" id="WP_235290240.1">
    <property type="nucleotide sequence ID" value="NZ_JADYUT010000001.1"/>
</dbReference>
<dbReference type="Pfam" id="PF09719">
    <property type="entry name" value="C_GCAxxG_C_C"/>
    <property type="match status" value="1"/>
</dbReference>
<evidence type="ECO:0000313" key="2">
    <source>
        <dbReference type="Proteomes" id="UP000462015"/>
    </source>
</evidence>
<dbReference type="InterPro" id="IPR010181">
    <property type="entry name" value="CGCAxxGCC_motif"/>
</dbReference>
<dbReference type="Proteomes" id="UP000462015">
    <property type="component" value="Unassembled WGS sequence"/>
</dbReference>
<protein>
    <submittedName>
        <fullName evidence="1">C_GCAxxG_C_C family protein</fullName>
    </submittedName>
</protein>
<proteinExistence type="predicted"/>
<name>A0A6I1AYF8_PHOVU</name>
<dbReference type="AlphaFoldDB" id="A0A6I1AYF8"/>
<gene>
    <name evidence="1" type="ORF">GAY12_12655</name>
</gene>
<reference evidence="1 2" key="1">
    <citation type="journal article" date="2019" name="Nat. Med.">
        <title>A library of human gut bacterial isolates paired with longitudinal multiomics data enables mechanistic microbiome research.</title>
        <authorList>
            <person name="Poyet M."/>
            <person name="Groussin M."/>
            <person name="Gibbons S.M."/>
            <person name="Avila-Pacheco J."/>
            <person name="Jiang X."/>
            <person name="Kearney S.M."/>
            <person name="Perrotta A.R."/>
            <person name="Berdy B."/>
            <person name="Zhao S."/>
            <person name="Lieberman T.D."/>
            <person name="Swanson P.K."/>
            <person name="Smith M."/>
            <person name="Roesemann S."/>
            <person name="Alexander J.E."/>
            <person name="Rich S.A."/>
            <person name="Livny J."/>
            <person name="Vlamakis H."/>
            <person name="Clish C."/>
            <person name="Bullock K."/>
            <person name="Deik A."/>
            <person name="Scott J."/>
            <person name="Pierce K.A."/>
            <person name="Xavier R.J."/>
            <person name="Alm E.J."/>
        </authorList>
    </citation>
    <scope>NUCLEOTIDE SEQUENCE [LARGE SCALE GENOMIC DNA]</scope>
    <source>
        <strain evidence="1 2">BIOML-A98</strain>
    </source>
</reference>
<comment type="caution">
    <text evidence="1">The sequence shown here is derived from an EMBL/GenBank/DDBJ whole genome shotgun (WGS) entry which is preliminary data.</text>
</comment>
<evidence type="ECO:0000313" key="1">
    <source>
        <dbReference type="EMBL" id="KAB6634422.1"/>
    </source>
</evidence>
<dbReference type="NCBIfam" id="TIGR01909">
    <property type="entry name" value="C_GCAxxG_C_C"/>
    <property type="match status" value="1"/>
</dbReference>
<accession>A0A6I1AYF8</accession>
<sequence>MEEDKNTLDLHTEVREEDRVAKAVALFKEGYNCSQSVVTAFADLYGFTREQALHMSASFGGGIGRMRETCGAACGMFLLAGLEKCAIEGKDRESKAANYALVQELAEEFKKRNGALRCADLLGLSGKEPVVSTPEARTERYYAKRPCARMVEEAARIWSEHLEKQKNRLKNRFFL</sequence>
<dbReference type="EMBL" id="WDAL01000023">
    <property type="protein sequence ID" value="KAB6634422.1"/>
    <property type="molecule type" value="Genomic_DNA"/>
</dbReference>